<sequence>MKKAKYIVAVMRKVVFLLFVLLGQVCLARSEAAPKSWESLDKETGSSFCPLDSIPDWVKEKTTQKEYELWKKASRYYQVDYSVLQKDLSKDQKRRLYESLAEACEKMEVRGKQDGAGEMLTFALPAPIDSTIVWNTCSYVKIDENLSFRKIEGVVFHSKDYPEAQVKVIVWCVYDKAKNSVQVIKEDMQKAGQAIEVNGSHTVGYDSANGRLYGSCAGSLVYWDEHKAYQSEDFHKGYNIPLE</sequence>
<reference evidence="1 2" key="1">
    <citation type="submission" date="2011-02" db="EMBL/GenBank/DDBJ databases">
        <authorList>
            <person name="Weinstock G."/>
            <person name="Sodergren E."/>
            <person name="Clifton S."/>
            <person name="Fulton L."/>
            <person name="Fulton B."/>
            <person name="Courtney L."/>
            <person name="Fronick C."/>
            <person name="Harrison M."/>
            <person name="Strong C."/>
            <person name="Farmer C."/>
            <person name="Delahaunty K."/>
            <person name="Markovic C."/>
            <person name="Hall O."/>
            <person name="Minx P."/>
            <person name="Tomlinson C."/>
            <person name="Mitreva M."/>
            <person name="Hou S."/>
            <person name="Chen J."/>
            <person name="Wollam A."/>
            <person name="Pepin K.H."/>
            <person name="Johnson M."/>
            <person name="Bhonagiri V."/>
            <person name="Zhang X."/>
            <person name="Suruliraj S."/>
            <person name="Warren W."/>
            <person name="Chinwalla A."/>
            <person name="Mardis E.R."/>
            <person name="Wilson R.K."/>
        </authorList>
    </citation>
    <scope>NUCLEOTIDE SEQUENCE [LARGE SCALE GENOMIC DNA]</scope>
    <source>
        <strain evidence="1 2">YIT 11841</strain>
    </source>
</reference>
<dbReference type="Proteomes" id="UP000005546">
    <property type="component" value="Unassembled WGS sequence"/>
</dbReference>
<accession>F3QPX5</accession>
<name>F3QPX5_9BACT</name>
<organism evidence="1 2">
    <name type="scientific">Paraprevotella xylaniphila YIT 11841</name>
    <dbReference type="NCBI Taxonomy" id="762982"/>
    <lineage>
        <taxon>Bacteria</taxon>
        <taxon>Pseudomonadati</taxon>
        <taxon>Bacteroidota</taxon>
        <taxon>Bacteroidia</taxon>
        <taxon>Bacteroidales</taxon>
        <taxon>Prevotellaceae</taxon>
        <taxon>Paraprevotella</taxon>
    </lineage>
</organism>
<gene>
    <name evidence="1" type="ORF">HMPREF9442_00212</name>
</gene>
<dbReference type="eggNOG" id="ENOG50334DU">
    <property type="taxonomic scope" value="Bacteria"/>
</dbReference>
<keyword evidence="2" id="KW-1185">Reference proteome</keyword>
<dbReference type="AlphaFoldDB" id="F3QPX5"/>
<dbReference type="InterPro" id="IPR054318">
    <property type="entry name" value="BT_3535-like"/>
</dbReference>
<dbReference type="HOGENOM" id="CLU_1141735_0_0_10"/>
<evidence type="ECO:0000313" key="2">
    <source>
        <dbReference type="Proteomes" id="UP000005546"/>
    </source>
</evidence>
<proteinExistence type="predicted"/>
<dbReference type="EMBL" id="AFBR01000007">
    <property type="protein sequence ID" value="EGG57483.1"/>
    <property type="molecule type" value="Genomic_DNA"/>
</dbReference>
<evidence type="ECO:0000313" key="1">
    <source>
        <dbReference type="EMBL" id="EGG57483.1"/>
    </source>
</evidence>
<protein>
    <submittedName>
        <fullName evidence="1">Conserved domain protein</fullName>
    </submittedName>
</protein>
<dbReference type="RefSeq" id="WP_008624290.1">
    <property type="nucleotide sequence ID" value="NZ_GL883811.1"/>
</dbReference>
<comment type="caution">
    <text evidence="1">The sequence shown here is derived from an EMBL/GenBank/DDBJ whole genome shotgun (WGS) entry which is preliminary data.</text>
</comment>
<dbReference type="Pfam" id="PF22095">
    <property type="entry name" value="BT_3535-like"/>
    <property type="match status" value="1"/>
</dbReference>